<evidence type="ECO:0000313" key="7">
    <source>
        <dbReference type="Proteomes" id="UP001530315"/>
    </source>
</evidence>
<keyword evidence="2" id="KW-0378">Hydrolase</keyword>
<dbReference type="SUPFAM" id="SSF53098">
    <property type="entry name" value="Ribonuclease H-like"/>
    <property type="match status" value="1"/>
</dbReference>
<evidence type="ECO:0000313" key="6">
    <source>
        <dbReference type="EMBL" id="KAL3766246.1"/>
    </source>
</evidence>
<keyword evidence="7" id="KW-1185">Reference proteome</keyword>
<dbReference type="AlphaFoldDB" id="A0ABD3MQF4"/>
<dbReference type="CDD" id="cd06141">
    <property type="entry name" value="WRN_exo"/>
    <property type="match status" value="1"/>
</dbReference>
<gene>
    <name evidence="6" type="ORF">ACHAW5_008192</name>
</gene>
<evidence type="ECO:0000256" key="2">
    <source>
        <dbReference type="ARBA" id="ARBA00022801"/>
    </source>
</evidence>
<accession>A0ABD3MQF4</accession>
<feature type="compositionally biased region" description="Polar residues" evidence="3">
    <location>
        <begin position="70"/>
        <end position="96"/>
    </location>
</feature>
<dbReference type="GO" id="GO:0008408">
    <property type="term" value="F:3'-5' exonuclease activity"/>
    <property type="evidence" value="ECO:0007669"/>
    <property type="project" value="UniProtKB-ARBA"/>
</dbReference>
<protein>
    <recommendedName>
        <fullName evidence="5">3'-5' exonuclease domain-containing protein</fullName>
    </recommendedName>
</protein>
<evidence type="ECO:0000256" key="1">
    <source>
        <dbReference type="ARBA" id="ARBA00022722"/>
    </source>
</evidence>
<evidence type="ECO:0000256" key="4">
    <source>
        <dbReference type="SAM" id="SignalP"/>
    </source>
</evidence>
<keyword evidence="1" id="KW-0540">Nuclease</keyword>
<dbReference type="InterPro" id="IPR002562">
    <property type="entry name" value="3'-5'_exonuclease_dom"/>
</dbReference>
<dbReference type="Proteomes" id="UP001530315">
    <property type="component" value="Unassembled WGS sequence"/>
</dbReference>
<evidence type="ECO:0000256" key="3">
    <source>
        <dbReference type="SAM" id="MobiDB-lite"/>
    </source>
</evidence>
<dbReference type="Pfam" id="PF01612">
    <property type="entry name" value="DNA_pol_A_exo1"/>
    <property type="match status" value="1"/>
</dbReference>
<name>A0ABD3MQF4_9STRA</name>
<dbReference type="InterPro" id="IPR036397">
    <property type="entry name" value="RNaseH_sf"/>
</dbReference>
<evidence type="ECO:0000259" key="5">
    <source>
        <dbReference type="Pfam" id="PF01612"/>
    </source>
</evidence>
<feature type="signal peptide" evidence="4">
    <location>
        <begin position="1"/>
        <end position="19"/>
    </location>
</feature>
<feature type="domain" description="3'-5' exonuclease" evidence="5">
    <location>
        <begin position="164"/>
        <end position="315"/>
    </location>
</feature>
<sequence length="405" mass="45293">MHFSLFFLIMNLAPLTSHAASSPITKHQQSSFLHSTVKPKRKHSRLEGDSWGNLEGNKSSRNASRKRTKPSNLSSPQQSSGNTNQPQTFRPKTGLSNMCAPLDGPVGAPPLPVLTTKDPSIVERWLEDNVNSDGSYTMLGFDQESIAKPPWMPERTSLPDGPATLQLSTPTSCIIIQLSRCGDGSALYAPEIVRRVINNPKIIKVGVGIDDDALELYRWSKKSFESAPGKSVDEHQQSQLWEMTSRFDIGCILGVPNNKRSGIRELAQKILGVEINKSKKLSMSNWGNRHLTPEQISYAARDAWVSAAVVERLQQSNNGIFRAESLMEMEFMKSQRSMDDMDARAKARKAAKLNLKEILEGQMKDVEGNGKEKEERICMLRNLLEFYRPDQPPAFREDALDFPLL</sequence>
<dbReference type="InterPro" id="IPR051132">
    <property type="entry name" value="3-5_Exonuclease_domain"/>
</dbReference>
<dbReference type="InterPro" id="IPR012337">
    <property type="entry name" value="RNaseH-like_sf"/>
</dbReference>
<dbReference type="Gene3D" id="3.30.420.10">
    <property type="entry name" value="Ribonuclease H-like superfamily/Ribonuclease H"/>
    <property type="match status" value="1"/>
</dbReference>
<comment type="caution">
    <text evidence="6">The sequence shown here is derived from an EMBL/GenBank/DDBJ whole genome shotgun (WGS) entry which is preliminary data.</text>
</comment>
<organism evidence="6 7">
    <name type="scientific">Stephanodiscus triporus</name>
    <dbReference type="NCBI Taxonomy" id="2934178"/>
    <lineage>
        <taxon>Eukaryota</taxon>
        <taxon>Sar</taxon>
        <taxon>Stramenopiles</taxon>
        <taxon>Ochrophyta</taxon>
        <taxon>Bacillariophyta</taxon>
        <taxon>Coscinodiscophyceae</taxon>
        <taxon>Thalassiosirophycidae</taxon>
        <taxon>Stephanodiscales</taxon>
        <taxon>Stephanodiscaceae</taxon>
        <taxon>Stephanodiscus</taxon>
    </lineage>
</organism>
<reference evidence="6 7" key="1">
    <citation type="submission" date="2024-10" db="EMBL/GenBank/DDBJ databases">
        <title>Updated reference genomes for cyclostephanoid diatoms.</title>
        <authorList>
            <person name="Roberts W.R."/>
            <person name="Alverson A.J."/>
        </authorList>
    </citation>
    <scope>NUCLEOTIDE SEQUENCE [LARGE SCALE GENOMIC DNA]</scope>
    <source>
        <strain evidence="6 7">AJA276-08</strain>
    </source>
</reference>
<feature type="region of interest" description="Disordered" evidence="3">
    <location>
        <begin position="26"/>
        <end position="104"/>
    </location>
</feature>
<keyword evidence="4" id="KW-0732">Signal</keyword>
<dbReference type="PANTHER" id="PTHR13620">
    <property type="entry name" value="3-5 EXONUCLEASE"/>
    <property type="match status" value="1"/>
</dbReference>
<proteinExistence type="predicted"/>
<dbReference type="PANTHER" id="PTHR13620:SF104">
    <property type="entry name" value="EXONUCLEASE 3'-5' DOMAIN-CONTAINING PROTEIN 2"/>
    <property type="match status" value="1"/>
</dbReference>
<dbReference type="EMBL" id="JALLAZ020001732">
    <property type="protein sequence ID" value="KAL3766246.1"/>
    <property type="molecule type" value="Genomic_DNA"/>
</dbReference>
<dbReference type="FunFam" id="3.30.420.10:FF:000282">
    <property type="entry name" value="Predicted protein"/>
    <property type="match status" value="1"/>
</dbReference>
<feature type="chain" id="PRO_5044865571" description="3'-5' exonuclease domain-containing protein" evidence="4">
    <location>
        <begin position="20"/>
        <end position="405"/>
    </location>
</feature>